<dbReference type="GO" id="GO:0009378">
    <property type="term" value="F:four-way junction helicase activity"/>
    <property type="evidence" value="ECO:0007669"/>
    <property type="project" value="TreeGrafter"/>
</dbReference>
<dbReference type="GO" id="GO:0005737">
    <property type="term" value="C:cytoplasm"/>
    <property type="evidence" value="ECO:0007669"/>
    <property type="project" value="TreeGrafter"/>
</dbReference>
<proteinExistence type="inferred from homology"/>
<dbReference type="InterPro" id="IPR027417">
    <property type="entry name" value="P-loop_NTPase"/>
</dbReference>
<evidence type="ECO:0000313" key="7">
    <source>
        <dbReference type="EMBL" id="OAV95772.1"/>
    </source>
</evidence>
<dbReference type="GO" id="GO:0003677">
    <property type="term" value="F:DNA binding"/>
    <property type="evidence" value="ECO:0007669"/>
    <property type="project" value="UniProtKB-KW"/>
</dbReference>
<dbReference type="PANTHER" id="PTHR13710">
    <property type="entry name" value="DNA HELICASE RECQ FAMILY MEMBER"/>
    <property type="match status" value="1"/>
</dbReference>
<dbReference type="PANTHER" id="PTHR13710:SF105">
    <property type="entry name" value="ATP-DEPENDENT DNA HELICASE Q1"/>
    <property type="match status" value="1"/>
</dbReference>
<comment type="similarity">
    <text evidence="1">Belongs to the helicase family. RecQ subfamily.</text>
</comment>
<dbReference type="AlphaFoldDB" id="A0A180GTZ5"/>
<dbReference type="EnsemblFungi" id="PTTG_02015-t43_1">
    <property type="protein sequence ID" value="PTTG_02015-t43_1-p1"/>
    <property type="gene ID" value="PTTG_02015"/>
</dbReference>
<feature type="compositionally biased region" description="Basic and acidic residues" evidence="6">
    <location>
        <begin position="1"/>
        <end position="17"/>
    </location>
</feature>
<dbReference type="OrthoDB" id="10261556at2759"/>
<feature type="region of interest" description="Disordered" evidence="6">
    <location>
        <begin position="1"/>
        <end position="26"/>
    </location>
</feature>
<accession>A0A180GTZ5</accession>
<dbReference type="Proteomes" id="UP000005240">
    <property type="component" value="Unassembled WGS sequence"/>
</dbReference>
<evidence type="ECO:0000313" key="8">
    <source>
        <dbReference type="EnsemblFungi" id="PTTG_02015-t43_1-p1"/>
    </source>
</evidence>
<evidence type="ECO:0000313" key="9">
    <source>
        <dbReference type="Proteomes" id="UP000005240"/>
    </source>
</evidence>
<protein>
    <recommendedName>
        <fullName evidence="5">DNA 3'-5' helicase</fullName>
        <ecNumber evidence="5">5.6.2.4</ecNumber>
    </recommendedName>
</protein>
<dbReference type="Gene3D" id="3.40.50.300">
    <property type="entry name" value="P-loop containing nucleotide triphosphate hydrolases"/>
    <property type="match status" value="2"/>
</dbReference>
<dbReference type="EMBL" id="ADAS02000026">
    <property type="protein sequence ID" value="OAV95772.1"/>
    <property type="molecule type" value="Genomic_DNA"/>
</dbReference>
<gene>
    <name evidence="7" type="ORF">PTTG_02015</name>
</gene>
<sequence>MASDVAEERRPTRDKPDPWPAPSNGKKTALTLPKWITKLSDVDLRALIEQRAKKRYGNNAKEIQVSAVVDLVKRGNSFVLAVTGLGKTRIAEMYWDLFPKYKKSIVLCLNPLDSLGNNQVEEKTKEKKPISTVNLKKMNLTPEVEENIIEGKYSFIYLAKKIISHLKHQDQAIFCPLYGKLGSKLVLTNGVPLLLLSATCRPIAVTGILKSLKLTRDNAFFLKAELTQPEILIIRIPMESSFKSCDNLGWLFGAREQTPDDKVVPSLIYSTTRALTMQALKVINTARGTTGGQNNPFSSFACPYHSFTGNLTKVDTINTFSLDEVAVRSCTMALGLGQNWKRVWMVAHFGQGNPVLLFQMIGSCGRDGKPGLAIIFVEPN</sequence>
<reference evidence="8" key="4">
    <citation type="submission" date="2025-05" db="UniProtKB">
        <authorList>
            <consortium name="EnsemblFungi"/>
        </authorList>
    </citation>
    <scope>IDENTIFICATION</scope>
    <source>
        <strain evidence="8">isolate 1-1 / race 1 (BBBD)</strain>
    </source>
</reference>
<evidence type="ECO:0000256" key="6">
    <source>
        <dbReference type="SAM" id="MobiDB-lite"/>
    </source>
</evidence>
<evidence type="ECO:0000256" key="4">
    <source>
        <dbReference type="ARBA" id="ARBA00034617"/>
    </source>
</evidence>
<comment type="catalytic activity">
    <reaction evidence="4">
        <text>Couples ATP hydrolysis with the unwinding of duplex DNA by translocating in the 3'-5' direction.</text>
        <dbReference type="EC" id="5.6.2.4"/>
    </reaction>
</comment>
<reference evidence="7" key="2">
    <citation type="submission" date="2016-05" db="EMBL/GenBank/DDBJ databases">
        <title>Comparative analysis highlights variable genome content of wheat rusts and divergence of the mating loci.</title>
        <authorList>
            <person name="Cuomo C.A."/>
            <person name="Bakkeren G."/>
            <person name="Szabo L."/>
            <person name="Khalil H."/>
            <person name="Joly D."/>
            <person name="Goldberg J."/>
            <person name="Young S."/>
            <person name="Zeng Q."/>
            <person name="Fellers J."/>
        </authorList>
    </citation>
    <scope>NUCLEOTIDE SEQUENCE [LARGE SCALE GENOMIC DNA]</scope>
    <source>
        <strain evidence="7">1-1 BBBD Race 1</strain>
    </source>
</reference>
<name>A0A180GTZ5_PUCT1</name>
<organism evidence="7">
    <name type="scientific">Puccinia triticina (isolate 1-1 / race 1 (BBBD))</name>
    <name type="common">Brown leaf rust fungus</name>
    <dbReference type="NCBI Taxonomy" id="630390"/>
    <lineage>
        <taxon>Eukaryota</taxon>
        <taxon>Fungi</taxon>
        <taxon>Dikarya</taxon>
        <taxon>Basidiomycota</taxon>
        <taxon>Pucciniomycotina</taxon>
        <taxon>Pucciniomycetes</taxon>
        <taxon>Pucciniales</taxon>
        <taxon>Pucciniaceae</taxon>
        <taxon>Puccinia</taxon>
    </lineage>
</organism>
<dbReference type="GO" id="GO:0005694">
    <property type="term" value="C:chromosome"/>
    <property type="evidence" value="ECO:0007669"/>
    <property type="project" value="TreeGrafter"/>
</dbReference>
<dbReference type="GO" id="GO:0043138">
    <property type="term" value="F:3'-5' DNA helicase activity"/>
    <property type="evidence" value="ECO:0007669"/>
    <property type="project" value="UniProtKB-EC"/>
</dbReference>
<evidence type="ECO:0000256" key="3">
    <source>
        <dbReference type="ARBA" id="ARBA00023235"/>
    </source>
</evidence>
<dbReference type="SUPFAM" id="SSF52540">
    <property type="entry name" value="P-loop containing nucleoside triphosphate hydrolases"/>
    <property type="match status" value="1"/>
</dbReference>
<dbReference type="EC" id="5.6.2.4" evidence="5"/>
<keyword evidence="9" id="KW-1185">Reference proteome</keyword>
<reference evidence="8 9" key="3">
    <citation type="journal article" date="2017" name="G3 (Bethesda)">
        <title>Comparative analysis highlights variable genome content of wheat rusts and divergence of the mating loci.</title>
        <authorList>
            <person name="Cuomo C.A."/>
            <person name="Bakkeren G."/>
            <person name="Khalil H.B."/>
            <person name="Panwar V."/>
            <person name="Joly D."/>
            <person name="Linning R."/>
            <person name="Sakthikumar S."/>
            <person name="Song X."/>
            <person name="Adiconis X."/>
            <person name="Fan L."/>
            <person name="Goldberg J.M."/>
            <person name="Levin J.Z."/>
            <person name="Young S."/>
            <person name="Zeng Q."/>
            <person name="Anikster Y."/>
            <person name="Bruce M."/>
            <person name="Wang M."/>
            <person name="Yin C."/>
            <person name="McCallum B."/>
            <person name="Szabo L.J."/>
            <person name="Hulbert S."/>
            <person name="Chen X."/>
            <person name="Fellers J.P."/>
        </authorList>
    </citation>
    <scope>NUCLEOTIDE SEQUENCE</scope>
    <source>
        <strain evidence="8">isolate 1-1 / race 1 (BBBD)</strain>
        <strain evidence="9">Isolate 1-1 / race 1 (BBBD)</strain>
    </source>
</reference>
<evidence type="ECO:0000256" key="5">
    <source>
        <dbReference type="ARBA" id="ARBA00034808"/>
    </source>
</evidence>
<evidence type="ECO:0000256" key="2">
    <source>
        <dbReference type="ARBA" id="ARBA00023125"/>
    </source>
</evidence>
<keyword evidence="2" id="KW-0238">DNA-binding</keyword>
<dbReference type="GO" id="GO:0000724">
    <property type="term" value="P:double-strand break repair via homologous recombination"/>
    <property type="evidence" value="ECO:0007669"/>
    <property type="project" value="TreeGrafter"/>
</dbReference>
<keyword evidence="3" id="KW-0413">Isomerase</keyword>
<evidence type="ECO:0000256" key="1">
    <source>
        <dbReference type="ARBA" id="ARBA00005446"/>
    </source>
</evidence>
<reference evidence="7" key="1">
    <citation type="submission" date="2009-11" db="EMBL/GenBank/DDBJ databases">
        <authorList>
            <consortium name="The Broad Institute Genome Sequencing Platform"/>
            <person name="Ward D."/>
            <person name="Feldgarden M."/>
            <person name="Earl A."/>
            <person name="Young S.K."/>
            <person name="Zeng Q."/>
            <person name="Koehrsen M."/>
            <person name="Alvarado L."/>
            <person name="Berlin A."/>
            <person name="Bochicchio J."/>
            <person name="Borenstein D."/>
            <person name="Chapman S.B."/>
            <person name="Chen Z."/>
            <person name="Engels R."/>
            <person name="Freedman E."/>
            <person name="Gellesch M."/>
            <person name="Goldberg J."/>
            <person name="Griggs A."/>
            <person name="Gujja S."/>
            <person name="Heilman E."/>
            <person name="Heiman D."/>
            <person name="Hepburn T."/>
            <person name="Howarth C."/>
            <person name="Jen D."/>
            <person name="Larson L."/>
            <person name="Lewis B."/>
            <person name="Mehta T."/>
            <person name="Park D."/>
            <person name="Pearson M."/>
            <person name="Roberts A."/>
            <person name="Saif S."/>
            <person name="Shea T."/>
            <person name="Shenoy N."/>
            <person name="Sisk P."/>
            <person name="Stolte C."/>
            <person name="Sykes S."/>
            <person name="Thomson T."/>
            <person name="Walk T."/>
            <person name="White J."/>
            <person name="Yandava C."/>
            <person name="Izard J."/>
            <person name="Baranova O.V."/>
            <person name="Blanton J.M."/>
            <person name="Tanner A.C."/>
            <person name="Dewhirst F.E."/>
            <person name="Haas B."/>
            <person name="Nusbaum C."/>
            <person name="Birren B."/>
        </authorList>
    </citation>
    <scope>NUCLEOTIDE SEQUENCE [LARGE SCALE GENOMIC DNA]</scope>
    <source>
        <strain evidence="7">1-1 BBBD Race 1</strain>
    </source>
</reference>